<dbReference type="RefSeq" id="WP_277578503.1">
    <property type="nucleotide sequence ID" value="NZ_JANRMI010000003.1"/>
</dbReference>
<feature type="signal peptide" evidence="1">
    <location>
        <begin position="1"/>
        <end position="17"/>
    </location>
</feature>
<evidence type="ECO:0008006" key="4">
    <source>
        <dbReference type="Google" id="ProtNLM"/>
    </source>
</evidence>
<accession>A0ABT6DJJ3</accession>
<sequence>MRSVLVLMMIVGQSAFALDMGDLQNQGSKLAEQAKAKAQVVAAACKEDKVKYCEKYNEMEALKACFNTNKASLSTGCKTSLGMK</sequence>
<evidence type="ECO:0000313" key="2">
    <source>
        <dbReference type="EMBL" id="MDG0817027.1"/>
    </source>
</evidence>
<proteinExistence type="predicted"/>
<evidence type="ECO:0000313" key="3">
    <source>
        <dbReference type="Proteomes" id="UP001152321"/>
    </source>
</evidence>
<protein>
    <recommendedName>
        <fullName evidence="4">Novel toxin 16 domain-containing protein</fullName>
    </recommendedName>
</protein>
<comment type="caution">
    <text evidence="2">The sequence shown here is derived from an EMBL/GenBank/DDBJ whole genome shotgun (WGS) entry which is preliminary data.</text>
</comment>
<gene>
    <name evidence="2" type="ORF">NWE73_11665</name>
</gene>
<evidence type="ECO:0000256" key="1">
    <source>
        <dbReference type="SAM" id="SignalP"/>
    </source>
</evidence>
<keyword evidence="1" id="KW-0732">Signal</keyword>
<name>A0ABT6DJJ3_9BACT</name>
<reference evidence="2" key="1">
    <citation type="submission" date="2022-08" db="EMBL/GenBank/DDBJ databases">
        <title>Novel Bdellovibrio Species Isolated from Svalbard: Designation Bdellovibrio svalbardensis.</title>
        <authorList>
            <person name="Mitchell R.J."/>
            <person name="Choi S.Y."/>
        </authorList>
    </citation>
    <scope>NUCLEOTIDE SEQUENCE</scope>
    <source>
        <strain evidence="2">PAP01</strain>
    </source>
</reference>
<organism evidence="2 3">
    <name type="scientific">Bdellovibrio svalbardensis</name>
    <dbReference type="NCBI Taxonomy" id="2972972"/>
    <lineage>
        <taxon>Bacteria</taxon>
        <taxon>Pseudomonadati</taxon>
        <taxon>Bdellovibrionota</taxon>
        <taxon>Bdellovibrionia</taxon>
        <taxon>Bdellovibrionales</taxon>
        <taxon>Pseudobdellovibrionaceae</taxon>
        <taxon>Bdellovibrio</taxon>
    </lineage>
</organism>
<dbReference type="Proteomes" id="UP001152321">
    <property type="component" value="Unassembled WGS sequence"/>
</dbReference>
<dbReference type="EMBL" id="JANRMI010000003">
    <property type="protein sequence ID" value="MDG0817027.1"/>
    <property type="molecule type" value="Genomic_DNA"/>
</dbReference>
<feature type="chain" id="PRO_5046233421" description="Novel toxin 16 domain-containing protein" evidence="1">
    <location>
        <begin position="18"/>
        <end position="84"/>
    </location>
</feature>
<keyword evidence="3" id="KW-1185">Reference proteome</keyword>